<dbReference type="HOGENOM" id="CLU_887880_0_0_7"/>
<dbReference type="EMBL" id="DS990442">
    <property type="protein sequence ID" value="EEQ63096.1"/>
    <property type="molecule type" value="Genomic_DNA"/>
</dbReference>
<gene>
    <name evidence="2" type="ORF">HPMG_00553</name>
</gene>
<dbReference type="Proteomes" id="UP000003953">
    <property type="component" value="Unassembled WGS sequence"/>
</dbReference>
<reference evidence="3" key="1">
    <citation type="journal article" date="2014" name="Genome Announc.">
        <title>Draft genome sequences of six enterohepatic helicobacter species isolated from humans and one from rhesus macaques.</title>
        <authorList>
            <person name="Shen Z."/>
            <person name="Sheh A."/>
            <person name="Young S.K."/>
            <person name="Abouelliel A."/>
            <person name="Ward D.V."/>
            <person name="Earl A.M."/>
            <person name="Fox J.G."/>
        </authorList>
    </citation>
    <scope>NUCLEOTIDE SEQUENCE [LARGE SCALE GENOMIC DNA]</scope>
    <source>
        <strain evidence="3">MIT 98-5489</strain>
    </source>
</reference>
<protein>
    <submittedName>
        <fullName evidence="2">Uncharacterized protein</fullName>
    </submittedName>
</protein>
<dbReference type="eggNOG" id="COG0110">
    <property type="taxonomic scope" value="Bacteria"/>
</dbReference>
<feature type="coiled-coil region" evidence="1">
    <location>
        <begin position="129"/>
        <end position="163"/>
    </location>
</feature>
<accession>C5EYY1</accession>
<proteinExistence type="predicted"/>
<keyword evidence="1" id="KW-0175">Coiled coil</keyword>
<name>C5EYY1_9HELI</name>
<organism evidence="2 3">
    <name type="scientific">Helicobacter pullorum MIT 98-5489</name>
    <dbReference type="NCBI Taxonomy" id="537972"/>
    <lineage>
        <taxon>Bacteria</taxon>
        <taxon>Pseudomonadati</taxon>
        <taxon>Campylobacterota</taxon>
        <taxon>Epsilonproteobacteria</taxon>
        <taxon>Campylobacterales</taxon>
        <taxon>Helicobacteraceae</taxon>
        <taxon>Helicobacter</taxon>
    </lineage>
</organism>
<dbReference type="AlphaFoldDB" id="C5EYY1"/>
<evidence type="ECO:0000256" key="1">
    <source>
        <dbReference type="SAM" id="Coils"/>
    </source>
</evidence>
<evidence type="ECO:0000313" key="2">
    <source>
        <dbReference type="EMBL" id="EEQ63096.1"/>
    </source>
</evidence>
<sequence>MPAREVKQGVFWLRDDPCAGNWTKEQTAQNIHKEIDDFKYTYDKSQFLSPKAIESKLDSLNTAYEKLEFLYDALYCNKNKNRFAYFKDCQYDIPLPKYEKRFKNLNFTEIKSQPIAPPKPEPTPQELEIKSLKASLDSTKKQLESKNKILESMNKTLESKTKEIDFTLHYGTAKNRIHNHLSYKLGKAMIENSKSILGYIRMPYVLSYIKEQHNKEQKQYQEQIKKNPNLKLPKLESYKDYKEALKEKECFTYKLGEAFIRANTLKSKNNINNNTNNISGGGGADIIKTTISLYPTIYSLQTHCLLQIYKRSA</sequence>
<dbReference type="eggNOG" id="COG1216">
    <property type="taxonomic scope" value="Bacteria"/>
</dbReference>
<evidence type="ECO:0000313" key="3">
    <source>
        <dbReference type="Proteomes" id="UP000003953"/>
    </source>
</evidence>
<keyword evidence="3" id="KW-1185">Reference proteome</keyword>